<evidence type="ECO:0000313" key="4">
    <source>
        <dbReference type="Proteomes" id="UP000332933"/>
    </source>
</evidence>
<feature type="compositionally biased region" description="Pro residues" evidence="1">
    <location>
        <begin position="135"/>
        <end position="151"/>
    </location>
</feature>
<accession>A0A485LBY8</accession>
<proteinExistence type="predicted"/>
<dbReference type="EMBL" id="CAADRA010006464">
    <property type="protein sequence ID" value="VFT95813.1"/>
    <property type="molecule type" value="Genomic_DNA"/>
</dbReference>
<dbReference type="Proteomes" id="UP000332933">
    <property type="component" value="Unassembled WGS sequence"/>
</dbReference>
<feature type="region of interest" description="Disordered" evidence="1">
    <location>
        <begin position="126"/>
        <end position="158"/>
    </location>
</feature>
<feature type="region of interest" description="Disordered" evidence="1">
    <location>
        <begin position="186"/>
        <end position="242"/>
    </location>
</feature>
<reference evidence="3 4" key="1">
    <citation type="submission" date="2019-03" db="EMBL/GenBank/DDBJ databases">
        <authorList>
            <person name="Gaulin E."/>
            <person name="Dumas B."/>
        </authorList>
    </citation>
    <scope>NUCLEOTIDE SEQUENCE [LARGE SCALE GENOMIC DNA]</scope>
    <source>
        <strain evidence="3">CBS 568.67</strain>
    </source>
</reference>
<feature type="region of interest" description="Disordered" evidence="1">
    <location>
        <begin position="276"/>
        <end position="295"/>
    </location>
</feature>
<feature type="region of interest" description="Disordered" evidence="1">
    <location>
        <begin position="750"/>
        <end position="781"/>
    </location>
</feature>
<dbReference type="EMBL" id="VJMH01006443">
    <property type="protein sequence ID" value="KAF0689481.1"/>
    <property type="molecule type" value="Genomic_DNA"/>
</dbReference>
<evidence type="ECO:0000256" key="1">
    <source>
        <dbReference type="SAM" id="MobiDB-lite"/>
    </source>
</evidence>
<protein>
    <submittedName>
        <fullName evidence="3">Aste57867_19088 protein</fullName>
    </submittedName>
</protein>
<name>A0A485LBY8_9STRA</name>
<evidence type="ECO:0000313" key="2">
    <source>
        <dbReference type="EMBL" id="KAF0689481.1"/>
    </source>
</evidence>
<keyword evidence="4" id="KW-1185">Reference proteome</keyword>
<evidence type="ECO:0000313" key="3">
    <source>
        <dbReference type="EMBL" id="VFT95813.1"/>
    </source>
</evidence>
<sequence length="781" mass="83088">MQSKTYFHGNDTLFHSLSPQQNHDVDALAAYVASHEDYDGANYSKAEVAQALAHVNWSTPMALDELKRRDNTTKPKRASTMRPESPWFLYQMPPKKSPRVASTSEAAAMNDAALSPVVVHPVIPRRTSHDTADGPPIPPRDTKVPSPPLPPSHEKEETAAAVVPTSIEALASNEPHECNIIGGMPPNAVEVPGTPPARMDATTQEDEAQDEIRDDYEANEDEPMAPSEEETKEGNEDEPMAPSDAVVEVEVADKGDDHPVDVAPVATMEVVVDFPPTSHDEATPPPDIPPTAVDNPMPLIDASPKDQATEMTWIHYLSRRLHAAASSPHEDDADDHAIPPLEQILSALAVHWTPETLRLAEAFVEALTVAYATQCLEAAEIPLGHALSTTESIGWTLLKLLPPVGHAMDLGVSPTDHDVRGWDDAALAMCRDVSAPIEDQLGALNAACRGHMERLDAFAAARAALASVHVVATAKLDNQLAAVAQVVQSSQGHVAAAATDETQRRADDDAAAAKLQLLVQTHCAELVASGEWPNVALTRAQLIVLGDTMIDDDDTTAARGAFAGADAAAVDAVRVHKEAVACDAVVAAAHALLVHVVGQRQAAMSAAMMAMDAAVAAATAHAMQKLEHMLPLVVALVARLASALSQRIQYASDHAQAKRDELAAYVAIMGALGPAHRKSLEAVIVDFETAGHLTMGLVATAAVEQQELWSTLLRVATDEVVQVLGRECGRHMSALGDGPLRDVLAQFATPDDALEPEDDDDEPNGEVDDATTLAHVRTTKS</sequence>
<dbReference type="AlphaFoldDB" id="A0A485LBY8"/>
<gene>
    <name evidence="3" type="primary">Aste57867_19088</name>
    <name evidence="2" type="ORF">As57867_019024</name>
    <name evidence="3" type="ORF">ASTE57867_19088</name>
</gene>
<feature type="compositionally biased region" description="Acidic residues" evidence="1">
    <location>
        <begin position="203"/>
        <end position="239"/>
    </location>
</feature>
<feature type="compositionally biased region" description="Acidic residues" evidence="1">
    <location>
        <begin position="752"/>
        <end position="769"/>
    </location>
</feature>
<reference evidence="2" key="2">
    <citation type="submission" date="2019-06" db="EMBL/GenBank/DDBJ databases">
        <title>Genomics analysis of Aphanomyces spp. identifies a new class of oomycete effector associated with host adaptation.</title>
        <authorList>
            <person name="Gaulin E."/>
        </authorList>
    </citation>
    <scope>NUCLEOTIDE SEQUENCE</scope>
    <source>
        <strain evidence="2">CBS 578.67</strain>
    </source>
</reference>
<organism evidence="3 4">
    <name type="scientific">Aphanomyces stellatus</name>
    <dbReference type="NCBI Taxonomy" id="120398"/>
    <lineage>
        <taxon>Eukaryota</taxon>
        <taxon>Sar</taxon>
        <taxon>Stramenopiles</taxon>
        <taxon>Oomycota</taxon>
        <taxon>Saprolegniomycetes</taxon>
        <taxon>Saprolegniales</taxon>
        <taxon>Verrucalvaceae</taxon>
        <taxon>Aphanomyces</taxon>
    </lineage>
</organism>